<organism evidence="3 4">
    <name type="scientific">Spiroplasma ixodetis</name>
    <dbReference type="NCBI Taxonomy" id="2141"/>
    <lineage>
        <taxon>Bacteria</taxon>
        <taxon>Bacillati</taxon>
        <taxon>Mycoplasmatota</taxon>
        <taxon>Mollicutes</taxon>
        <taxon>Entomoplasmatales</taxon>
        <taxon>Spiroplasmataceae</taxon>
        <taxon>Spiroplasma</taxon>
    </lineage>
</organism>
<dbReference type="InterPro" id="IPR013785">
    <property type="entry name" value="Aldolase_TIM"/>
</dbReference>
<sequence length="228" mass="25566">MKKEVTIAASILTANFLSLKDDLLNLQNAGINWIHFDVMDHHFVENLSFGAKILSDVCKFSSNINIDCHMMVKITTLKVCDYLKPFIILPQVKNITLHYEALTEEQLKEFLQWKNPGFKKGIAINPDTPISKIYDYLKDLDTILIMSVQPGAGGQRFLDLTINKIKMLVKHIDNNFPNITIAVDGGINNLTANDCITAGANYLVAGSYLLNSDNSVKKQVAMLTNYEK</sequence>
<dbReference type="NCBIfam" id="NF004076">
    <property type="entry name" value="PRK05581.1-4"/>
    <property type="match status" value="1"/>
</dbReference>
<name>A0ABM8BUN6_9MOLU</name>
<dbReference type="EMBL" id="AP026933">
    <property type="protein sequence ID" value="BDT03546.1"/>
    <property type="molecule type" value="Genomic_DNA"/>
</dbReference>
<keyword evidence="2" id="KW-0413">Isomerase</keyword>
<gene>
    <name evidence="3" type="ORF">SHM_11920</name>
</gene>
<keyword evidence="1" id="KW-0479">Metal-binding</keyword>
<evidence type="ECO:0000256" key="1">
    <source>
        <dbReference type="ARBA" id="ARBA00022723"/>
    </source>
</evidence>
<dbReference type="Proteomes" id="UP001163387">
    <property type="component" value="Chromosome"/>
</dbReference>
<evidence type="ECO:0000313" key="4">
    <source>
        <dbReference type="Proteomes" id="UP001163387"/>
    </source>
</evidence>
<dbReference type="InterPro" id="IPR000056">
    <property type="entry name" value="Ribul_P_3_epim-like"/>
</dbReference>
<dbReference type="Gene3D" id="3.20.20.70">
    <property type="entry name" value="Aldolase class I"/>
    <property type="match status" value="1"/>
</dbReference>
<evidence type="ECO:0000256" key="2">
    <source>
        <dbReference type="ARBA" id="ARBA00023235"/>
    </source>
</evidence>
<dbReference type="SUPFAM" id="SSF51366">
    <property type="entry name" value="Ribulose-phoshate binding barrel"/>
    <property type="match status" value="1"/>
</dbReference>
<reference evidence="3 4" key="1">
    <citation type="journal article" date="2022" name="Front. Microbiol.">
        <title>Male-killing mechanisms vary between Spiroplasma species.</title>
        <authorList>
            <person name="Arai H."/>
            <person name="Inoue M."/>
            <person name="Kageyama D."/>
        </authorList>
    </citation>
    <scope>NUCLEOTIDE SEQUENCE [LARGE SCALE GENOMIC DNA]</scope>
    <source>
        <strain evidence="4">sHm</strain>
    </source>
</reference>
<keyword evidence="4" id="KW-1185">Reference proteome</keyword>
<dbReference type="PANTHER" id="PTHR11749">
    <property type="entry name" value="RIBULOSE-5-PHOSPHATE-3-EPIMERASE"/>
    <property type="match status" value="1"/>
</dbReference>
<dbReference type="RefSeq" id="WP_281749492.1">
    <property type="nucleotide sequence ID" value="NZ_AP026933.1"/>
</dbReference>
<protein>
    <submittedName>
        <fullName evidence="3">Ribulose-phosphate 3-epimerase</fullName>
    </submittedName>
</protein>
<evidence type="ECO:0000313" key="3">
    <source>
        <dbReference type="EMBL" id="BDT03546.1"/>
    </source>
</evidence>
<dbReference type="PROSITE" id="PS01086">
    <property type="entry name" value="RIBUL_P_3_EPIMER_2"/>
    <property type="match status" value="1"/>
</dbReference>
<dbReference type="InterPro" id="IPR011060">
    <property type="entry name" value="RibuloseP-bd_barrel"/>
</dbReference>
<proteinExistence type="predicted"/>
<dbReference type="CDD" id="cd00429">
    <property type="entry name" value="RPE"/>
    <property type="match status" value="1"/>
</dbReference>
<dbReference type="Pfam" id="PF00834">
    <property type="entry name" value="Ribul_P_3_epim"/>
    <property type="match status" value="1"/>
</dbReference>
<dbReference type="PROSITE" id="PS01085">
    <property type="entry name" value="RIBUL_P_3_EPIMER_1"/>
    <property type="match status" value="1"/>
</dbReference>
<accession>A0ABM8BUN6</accession>